<evidence type="ECO:0000313" key="1">
    <source>
        <dbReference type="EMBL" id="MBX00559.1"/>
    </source>
</evidence>
<accession>A0A2P2K4F3</accession>
<name>A0A2P2K4F3_RHIMU</name>
<reference evidence="1" key="1">
    <citation type="submission" date="2018-02" db="EMBL/GenBank/DDBJ databases">
        <title>Rhizophora mucronata_Transcriptome.</title>
        <authorList>
            <person name="Meera S.P."/>
            <person name="Sreeshan A."/>
            <person name="Augustine A."/>
        </authorList>
    </citation>
    <scope>NUCLEOTIDE SEQUENCE</scope>
    <source>
        <tissue evidence="1">Leaf</tissue>
    </source>
</reference>
<dbReference type="EMBL" id="GGEC01020075">
    <property type="protein sequence ID" value="MBX00559.1"/>
    <property type="molecule type" value="Transcribed_RNA"/>
</dbReference>
<dbReference type="AlphaFoldDB" id="A0A2P2K4F3"/>
<sequence length="134" mass="15804">MLPNQICFPTRSKLYKLQVEHQGQEFQIQMFLLGITLLDCNQFQINLFTGYLDLKQDLLILLKVMYVLLELATQMHLLICLHHIPWKILKPFLTMVALEKSKSVRLRMVRMLCMLQRDILSPVKVTVTFPLFMP</sequence>
<organism evidence="1">
    <name type="scientific">Rhizophora mucronata</name>
    <name type="common">Asiatic mangrove</name>
    <dbReference type="NCBI Taxonomy" id="61149"/>
    <lineage>
        <taxon>Eukaryota</taxon>
        <taxon>Viridiplantae</taxon>
        <taxon>Streptophyta</taxon>
        <taxon>Embryophyta</taxon>
        <taxon>Tracheophyta</taxon>
        <taxon>Spermatophyta</taxon>
        <taxon>Magnoliopsida</taxon>
        <taxon>eudicotyledons</taxon>
        <taxon>Gunneridae</taxon>
        <taxon>Pentapetalae</taxon>
        <taxon>rosids</taxon>
        <taxon>fabids</taxon>
        <taxon>Malpighiales</taxon>
        <taxon>Rhizophoraceae</taxon>
        <taxon>Rhizophora</taxon>
    </lineage>
</organism>
<protein>
    <submittedName>
        <fullName evidence="1">Uncharacterized protein MANES_04G031200</fullName>
    </submittedName>
</protein>
<proteinExistence type="predicted"/>